<name>A0A1G7WFT5_9RHOO</name>
<dbReference type="EMBL" id="FNCY01000001">
    <property type="protein sequence ID" value="SDG70843.1"/>
    <property type="molecule type" value="Genomic_DNA"/>
</dbReference>
<gene>
    <name evidence="8" type="primary">atpH</name>
    <name evidence="9" type="ORF">SAMN05660652_00506</name>
</gene>
<comment type="function">
    <text evidence="8">F(1)F(0) ATP synthase produces ATP from ADP in the presence of a proton or sodium gradient. F-type ATPases consist of two structural domains, F(1) containing the extramembraneous catalytic core and F(0) containing the membrane proton channel, linked together by a central stalk and a peripheral stalk. During catalysis, ATP synthesis in the catalytic domain of F(1) is coupled via a rotary mechanism of the central stalk subunits to proton translocation.</text>
</comment>
<dbReference type="Pfam" id="PF00213">
    <property type="entry name" value="OSCP"/>
    <property type="match status" value="1"/>
</dbReference>
<keyword evidence="3 8" id="KW-0375">Hydrogen ion transport</keyword>
<dbReference type="InterPro" id="IPR000711">
    <property type="entry name" value="ATPase_OSCP/dsu"/>
</dbReference>
<keyword evidence="4 8" id="KW-0406">Ion transport</keyword>
<dbReference type="RefSeq" id="WP_091932826.1">
    <property type="nucleotide sequence ID" value="NZ_FNCY01000001.1"/>
</dbReference>
<keyword evidence="5 8" id="KW-0472">Membrane</keyword>
<evidence type="ECO:0000313" key="9">
    <source>
        <dbReference type="EMBL" id="SDG70843.1"/>
    </source>
</evidence>
<organism evidence="9 10">
    <name type="scientific">Propionivibrio dicarboxylicus</name>
    <dbReference type="NCBI Taxonomy" id="83767"/>
    <lineage>
        <taxon>Bacteria</taxon>
        <taxon>Pseudomonadati</taxon>
        <taxon>Pseudomonadota</taxon>
        <taxon>Betaproteobacteria</taxon>
        <taxon>Rhodocyclales</taxon>
        <taxon>Rhodocyclaceae</taxon>
        <taxon>Propionivibrio</taxon>
    </lineage>
</organism>
<dbReference type="SUPFAM" id="SSF47928">
    <property type="entry name" value="N-terminal domain of the delta subunit of the F1F0-ATP synthase"/>
    <property type="match status" value="1"/>
</dbReference>
<proteinExistence type="inferred from homology"/>
<evidence type="ECO:0000256" key="2">
    <source>
        <dbReference type="ARBA" id="ARBA00022448"/>
    </source>
</evidence>
<accession>A0A1G7WFT5</accession>
<dbReference type="GO" id="GO:0045259">
    <property type="term" value="C:proton-transporting ATP synthase complex"/>
    <property type="evidence" value="ECO:0007669"/>
    <property type="project" value="UniProtKB-KW"/>
</dbReference>
<evidence type="ECO:0000256" key="1">
    <source>
        <dbReference type="ARBA" id="ARBA00004370"/>
    </source>
</evidence>
<comment type="similarity">
    <text evidence="8">Belongs to the ATPase delta chain family.</text>
</comment>
<sequence>MAESVTIARPYAQAVFRLARETGKQSVWSERLERLSAIVVDPEMAKIVGNPRFSAGQVTELFISLFSEEKDQDLAKFVGLLAENERLSVLPDIRDIYEQLKSADEGIREAEITSAFPLDDAQLDNLMKELEAHFATRLEARVRVDARLIGGVRVAVGDQILDASVRGKLDAMAAALKN</sequence>
<dbReference type="GO" id="GO:0046933">
    <property type="term" value="F:proton-transporting ATP synthase activity, rotational mechanism"/>
    <property type="evidence" value="ECO:0007669"/>
    <property type="project" value="UniProtKB-UniRule"/>
</dbReference>
<evidence type="ECO:0000256" key="5">
    <source>
        <dbReference type="ARBA" id="ARBA00023136"/>
    </source>
</evidence>
<dbReference type="PANTHER" id="PTHR11910">
    <property type="entry name" value="ATP SYNTHASE DELTA CHAIN"/>
    <property type="match status" value="1"/>
</dbReference>
<dbReference type="GO" id="GO:0005886">
    <property type="term" value="C:plasma membrane"/>
    <property type="evidence" value="ECO:0007669"/>
    <property type="project" value="UniProtKB-SubCell"/>
</dbReference>
<dbReference type="STRING" id="83767.SAMN05660652_00506"/>
<keyword evidence="2 8" id="KW-0813">Transport</keyword>
<evidence type="ECO:0000256" key="6">
    <source>
        <dbReference type="ARBA" id="ARBA00023196"/>
    </source>
</evidence>
<dbReference type="PRINTS" id="PR00125">
    <property type="entry name" value="ATPASEDELTA"/>
</dbReference>
<protein>
    <recommendedName>
        <fullName evidence="8">ATP synthase subunit delta</fullName>
    </recommendedName>
    <alternativeName>
        <fullName evidence="8">ATP synthase F(1) sector subunit delta</fullName>
    </alternativeName>
    <alternativeName>
        <fullName evidence="8">F-type ATPase subunit delta</fullName>
        <shortName evidence="8">F-ATPase subunit delta</shortName>
    </alternativeName>
</protein>
<dbReference type="HAMAP" id="MF_01416">
    <property type="entry name" value="ATP_synth_delta_bact"/>
    <property type="match status" value="1"/>
</dbReference>
<dbReference type="InterPro" id="IPR026015">
    <property type="entry name" value="ATP_synth_OSCP/delta_N_sf"/>
</dbReference>
<comment type="function">
    <text evidence="8">This protein is part of the stalk that links CF(0) to CF(1). It either transmits conformational changes from CF(0) to CF(1) or is implicated in proton conduction.</text>
</comment>
<dbReference type="NCBIfam" id="NF004402">
    <property type="entry name" value="PRK05758.2-2"/>
    <property type="match status" value="1"/>
</dbReference>
<keyword evidence="8" id="KW-1003">Cell membrane</keyword>
<evidence type="ECO:0000256" key="7">
    <source>
        <dbReference type="ARBA" id="ARBA00023310"/>
    </source>
</evidence>
<evidence type="ECO:0000256" key="4">
    <source>
        <dbReference type="ARBA" id="ARBA00023065"/>
    </source>
</evidence>
<keyword evidence="6 8" id="KW-0139">CF(1)</keyword>
<dbReference type="Gene3D" id="1.10.520.20">
    <property type="entry name" value="N-terminal domain of the delta subunit of the F1F0-ATP synthase"/>
    <property type="match status" value="1"/>
</dbReference>
<reference evidence="9 10" key="1">
    <citation type="submission" date="2016-10" db="EMBL/GenBank/DDBJ databases">
        <authorList>
            <person name="de Groot N.N."/>
        </authorList>
    </citation>
    <scope>NUCLEOTIDE SEQUENCE [LARGE SCALE GENOMIC DNA]</scope>
    <source>
        <strain evidence="9 10">DSM 5885</strain>
    </source>
</reference>
<keyword evidence="7 8" id="KW-0066">ATP synthesis</keyword>
<dbReference type="OrthoDB" id="9816221at2"/>
<dbReference type="Proteomes" id="UP000198607">
    <property type="component" value="Unassembled WGS sequence"/>
</dbReference>
<keyword evidence="10" id="KW-1185">Reference proteome</keyword>
<comment type="subcellular location">
    <subcellularLocation>
        <location evidence="8">Cell membrane</location>
        <topology evidence="8">Peripheral membrane protein</topology>
    </subcellularLocation>
    <subcellularLocation>
        <location evidence="1">Membrane</location>
    </subcellularLocation>
</comment>
<dbReference type="AlphaFoldDB" id="A0A1G7WFT5"/>
<evidence type="ECO:0000313" key="10">
    <source>
        <dbReference type="Proteomes" id="UP000198607"/>
    </source>
</evidence>
<evidence type="ECO:0000256" key="8">
    <source>
        <dbReference type="HAMAP-Rule" id="MF_01416"/>
    </source>
</evidence>
<dbReference type="NCBIfam" id="TIGR01145">
    <property type="entry name" value="ATP_synt_delta"/>
    <property type="match status" value="1"/>
</dbReference>
<evidence type="ECO:0000256" key="3">
    <source>
        <dbReference type="ARBA" id="ARBA00022781"/>
    </source>
</evidence>